<dbReference type="InterPro" id="IPR001466">
    <property type="entry name" value="Beta-lactam-related"/>
</dbReference>
<keyword evidence="4" id="KW-0378">Hydrolase</keyword>
<feature type="signal peptide" evidence="2">
    <location>
        <begin position="1"/>
        <end position="21"/>
    </location>
</feature>
<dbReference type="SUPFAM" id="SSF56601">
    <property type="entry name" value="beta-lactamase/transpeptidase-like"/>
    <property type="match status" value="1"/>
</dbReference>
<feature type="domain" description="Beta-lactamase-related" evidence="3">
    <location>
        <begin position="37"/>
        <end position="341"/>
    </location>
</feature>
<gene>
    <name evidence="4" type="ORF">GCM10011521_09860</name>
</gene>
<feature type="chain" id="PRO_5046731585" evidence="2">
    <location>
        <begin position="22"/>
        <end position="364"/>
    </location>
</feature>
<proteinExistence type="predicted"/>
<dbReference type="GO" id="GO:0016787">
    <property type="term" value="F:hydrolase activity"/>
    <property type="evidence" value="ECO:0007669"/>
    <property type="project" value="UniProtKB-KW"/>
</dbReference>
<dbReference type="Proteomes" id="UP000623419">
    <property type="component" value="Unassembled WGS sequence"/>
</dbReference>
<keyword evidence="2" id="KW-0732">Signal</keyword>
<sequence length="364" mass="39217">MRRGRLVMAMLLVANPGLAPAADEARETLAGQMPQWLAQSGTPSAGVALIRDGQVQWTLVRGEQAEGVPATKDTLYNVASLTKPVTAEVALRAASEGLAALDAPMTGHWTDPDIAADPRRDELTARLCLSHQCGFPNWRHETDDVLAIQWPPGSRPSYSGEGFEYVARYLQHAAGMPLEALAERLVFKPAGMHRTAFTGQAWFEGHVAAPRGPDGSGGEPDVRQQASAADDLHSSIGDYARFAASVVRGDGLSADVAQRRWLIDHDVSSQLCQPGRLEGDACPRRMGFAQGWVRYETKRETVFFHGGGDWGERAFVLIVPERQFGIVVLTNGAGGMAVVRDTVAALYENPAVHAFLQMQAGANP</sequence>
<dbReference type="PANTHER" id="PTHR43283">
    <property type="entry name" value="BETA-LACTAMASE-RELATED"/>
    <property type="match status" value="1"/>
</dbReference>
<dbReference type="EMBL" id="BMKC01000001">
    <property type="protein sequence ID" value="GGA73763.1"/>
    <property type="molecule type" value="Genomic_DNA"/>
</dbReference>
<comment type="caution">
    <text evidence="4">The sequence shown here is derived from an EMBL/GenBank/DDBJ whole genome shotgun (WGS) entry which is preliminary data.</text>
</comment>
<dbReference type="InterPro" id="IPR012338">
    <property type="entry name" value="Beta-lactam/transpept-like"/>
</dbReference>
<dbReference type="InterPro" id="IPR050789">
    <property type="entry name" value="Diverse_Enzym_Activities"/>
</dbReference>
<dbReference type="PANTHER" id="PTHR43283:SF18">
    <property type="match status" value="1"/>
</dbReference>
<evidence type="ECO:0000256" key="1">
    <source>
        <dbReference type="SAM" id="MobiDB-lite"/>
    </source>
</evidence>
<evidence type="ECO:0000313" key="4">
    <source>
        <dbReference type="EMBL" id="GGA73763.1"/>
    </source>
</evidence>
<dbReference type="Gene3D" id="3.40.710.10">
    <property type="entry name" value="DD-peptidase/beta-lactamase superfamily"/>
    <property type="match status" value="1"/>
</dbReference>
<reference evidence="5" key="1">
    <citation type="journal article" date="2019" name="Int. J. Syst. Evol. Microbiol.">
        <title>The Global Catalogue of Microorganisms (GCM) 10K type strain sequencing project: providing services to taxonomists for standard genome sequencing and annotation.</title>
        <authorList>
            <consortium name="The Broad Institute Genomics Platform"/>
            <consortium name="The Broad Institute Genome Sequencing Center for Infectious Disease"/>
            <person name="Wu L."/>
            <person name="Ma J."/>
        </authorList>
    </citation>
    <scope>NUCLEOTIDE SEQUENCE [LARGE SCALE GENOMIC DNA]</scope>
    <source>
        <strain evidence="5">CGMCC 1.15905</strain>
    </source>
</reference>
<protein>
    <submittedName>
        <fullName evidence="4">Serine hydrolase</fullName>
    </submittedName>
</protein>
<organism evidence="4 5">
    <name type="scientific">Arenimonas soli</name>
    <dbReference type="NCBI Taxonomy" id="2269504"/>
    <lineage>
        <taxon>Bacteria</taxon>
        <taxon>Pseudomonadati</taxon>
        <taxon>Pseudomonadota</taxon>
        <taxon>Gammaproteobacteria</taxon>
        <taxon>Lysobacterales</taxon>
        <taxon>Lysobacteraceae</taxon>
        <taxon>Arenimonas</taxon>
    </lineage>
</organism>
<accession>A0ABQ1HFK1</accession>
<dbReference type="Pfam" id="PF00144">
    <property type="entry name" value="Beta-lactamase"/>
    <property type="match status" value="1"/>
</dbReference>
<name>A0ABQ1HFK1_9GAMM</name>
<evidence type="ECO:0000259" key="3">
    <source>
        <dbReference type="Pfam" id="PF00144"/>
    </source>
</evidence>
<keyword evidence="5" id="KW-1185">Reference proteome</keyword>
<evidence type="ECO:0000256" key="2">
    <source>
        <dbReference type="SAM" id="SignalP"/>
    </source>
</evidence>
<evidence type="ECO:0000313" key="5">
    <source>
        <dbReference type="Proteomes" id="UP000623419"/>
    </source>
</evidence>
<feature type="region of interest" description="Disordered" evidence="1">
    <location>
        <begin position="207"/>
        <end position="228"/>
    </location>
</feature>